<dbReference type="SUPFAM" id="SSF102114">
    <property type="entry name" value="Radical SAM enzymes"/>
    <property type="match status" value="1"/>
</dbReference>
<evidence type="ECO:0000256" key="4">
    <source>
        <dbReference type="ARBA" id="ARBA00023004"/>
    </source>
</evidence>
<name>A0AA88ZPW9_CLONO</name>
<dbReference type="PANTHER" id="PTHR43273:SF3">
    <property type="entry name" value="ANAEROBIC SULFATASE-MATURATING ENZYME HOMOLOG ASLB-RELATED"/>
    <property type="match status" value="1"/>
</dbReference>
<organism evidence="8 9">
    <name type="scientific">Clostridium novyi A str. 4570</name>
    <dbReference type="NCBI Taxonomy" id="1444290"/>
    <lineage>
        <taxon>Bacteria</taxon>
        <taxon>Bacillati</taxon>
        <taxon>Bacillota</taxon>
        <taxon>Clostridia</taxon>
        <taxon>Eubacteriales</taxon>
        <taxon>Clostridiaceae</taxon>
        <taxon>Clostridium</taxon>
    </lineage>
</organism>
<dbReference type="RefSeq" id="WP_039250858.1">
    <property type="nucleotide sequence ID" value="NZ_JDRX01000037.1"/>
</dbReference>
<gene>
    <name evidence="8" type="ORF">Z969_10040</name>
</gene>
<evidence type="ECO:0000313" key="9">
    <source>
        <dbReference type="Proteomes" id="UP000030016"/>
    </source>
</evidence>
<feature type="domain" description="Radical SAM core" evidence="7">
    <location>
        <begin position="1"/>
        <end position="221"/>
    </location>
</feature>
<sequence>MLSIILKGTNGCNLACSYCSLGKKNYIQIADEVKLVDIFRYACKVCEFRKENRLLFILHGGEPTLIKTNVYANAIDKVRKEYPNIKMEFSMQTNGLSINDDLIQFIKKYDIHIGVSIDGSKSIHDSERKSVTNKGTFEKVSGNIIKMLNNEINVSCLMVLTSNAFKEGYDYLSFFEKWNLHLKVNPLLNYGEVYEHPELSLKRGQYAKYLIEMYKYIIKKDINISVSPLDKILQGVLSDGKVHECSFNAKCNQNFLCIDYNGNIYPCGKYSDMGIYKIGNIKDGNLDVMSSPIMIELINRRTNKLPIKCNKCKFIKMCNAGCNAEASIDGNINDQPLLCHDYKELFAFFHGEGLIILKEELLRQKQQEVINNGV</sequence>
<evidence type="ECO:0000256" key="3">
    <source>
        <dbReference type="ARBA" id="ARBA00022723"/>
    </source>
</evidence>
<dbReference type="InterPro" id="IPR023885">
    <property type="entry name" value="4Fe4S-binding_SPASM_dom"/>
</dbReference>
<dbReference type="InterPro" id="IPR058240">
    <property type="entry name" value="rSAM_sf"/>
</dbReference>
<dbReference type="EMBL" id="JDRX01000037">
    <property type="protein sequence ID" value="KGN00180.1"/>
    <property type="molecule type" value="Genomic_DNA"/>
</dbReference>
<dbReference type="CDD" id="cd01335">
    <property type="entry name" value="Radical_SAM"/>
    <property type="match status" value="1"/>
</dbReference>
<keyword evidence="4" id="KW-0408">Iron</keyword>
<dbReference type="InterPro" id="IPR007197">
    <property type="entry name" value="rSAM"/>
</dbReference>
<reference evidence="8 9" key="1">
    <citation type="submission" date="2014-01" db="EMBL/GenBank/DDBJ databases">
        <title>Plasmidome dynamics in the species complex Clostridium novyi sensu lato converts strains of independent lineages into distinctly different pathogens.</title>
        <authorList>
            <person name="Skarin H."/>
            <person name="Segerman B."/>
        </authorList>
    </citation>
    <scope>NUCLEOTIDE SEQUENCE [LARGE SCALE GENOMIC DNA]</scope>
    <source>
        <strain evidence="8 9">4570</strain>
    </source>
</reference>
<evidence type="ECO:0000256" key="2">
    <source>
        <dbReference type="ARBA" id="ARBA00022691"/>
    </source>
</evidence>
<dbReference type="InterPro" id="IPR006638">
    <property type="entry name" value="Elp3/MiaA/NifB-like_rSAM"/>
</dbReference>
<dbReference type="GO" id="GO:0016491">
    <property type="term" value="F:oxidoreductase activity"/>
    <property type="evidence" value="ECO:0007669"/>
    <property type="project" value="InterPro"/>
</dbReference>
<comment type="similarity">
    <text evidence="6">Belongs to the radical SAM superfamily. Anaerobic sulfatase-maturating enzyme family.</text>
</comment>
<dbReference type="NCBIfam" id="TIGR04085">
    <property type="entry name" value="rSAM_more_4Fe4S"/>
    <property type="match status" value="1"/>
</dbReference>
<keyword evidence="2" id="KW-0949">S-adenosyl-L-methionine</keyword>
<dbReference type="PANTHER" id="PTHR43273">
    <property type="entry name" value="ANAEROBIC SULFATASE-MATURATING ENZYME HOMOLOG ASLB-RELATED"/>
    <property type="match status" value="1"/>
</dbReference>
<proteinExistence type="inferred from homology"/>
<dbReference type="AlphaFoldDB" id="A0AA88ZPW9"/>
<comment type="caution">
    <text evidence="8">The sequence shown here is derived from an EMBL/GenBank/DDBJ whole genome shotgun (WGS) entry which is preliminary data.</text>
</comment>
<dbReference type="SFLD" id="SFLDG01072">
    <property type="entry name" value="dehydrogenase_like"/>
    <property type="match status" value="1"/>
</dbReference>
<evidence type="ECO:0000256" key="5">
    <source>
        <dbReference type="ARBA" id="ARBA00023014"/>
    </source>
</evidence>
<dbReference type="GO" id="GO:0051536">
    <property type="term" value="F:iron-sulfur cluster binding"/>
    <property type="evidence" value="ECO:0007669"/>
    <property type="project" value="UniProtKB-KW"/>
</dbReference>
<dbReference type="Pfam" id="PF04055">
    <property type="entry name" value="Radical_SAM"/>
    <property type="match status" value="1"/>
</dbReference>
<evidence type="ECO:0000313" key="8">
    <source>
        <dbReference type="EMBL" id="KGN00180.1"/>
    </source>
</evidence>
<dbReference type="SMART" id="SM00729">
    <property type="entry name" value="Elp3"/>
    <property type="match status" value="1"/>
</dbReference>
<comment type="cofactor">
    <cofactor evidence="1">
        <name>[4Fe-4S] cluster</name>
        <dbReference type="ChEBI" id="CHEBI:49883"/>
    </cofactor>
</comment>
<keyword evidence="3" id="KW-0479">Metal-binding</keyword>
<dbReference type="PROSITE" id="PS51918">
    <property type="entry name" value="RADICAL_SAM"/>
    <property type="match status" value="1"/>
</dbReference>
<dbReference type="SFLD" id="SFLDG01067">
    <property type="entry name" value="SPASM/twitch_domain_containing"/>
    <property type="match status" value="1"/>
</dbReference>
<dbReference type="GO" id="GO:0046872">
    <property type="term" value="F:metal ion binding"/>
    <property type="evidence" value="ECO:0007669"/>
    <property type="project" value="UniProtKB-KW"/>
</dbReference>
<dbReference type="Proteomes" id="UP000030016">
    <property type="component" value="Unassembled WGS sequence"/>
</dbReference>
<dbReference type="Gene3D" id="3.20.20.70">
    <property type="entry name" value="Aldolase class I"/>
    <property type="match status" value="1"/>
</dbReference>
<dbReference type="SFLD" id="SFLDS00029">
    <property type="entry name" value="Radical_SAM"/>
    <property type="match status" value="1"/>
</dbReference>
<dbReference type="SFLD" id="SFLDG01386">
    <property type="entry name" value="main_SPASM_domain-containing"/>
    <property type="match status" value="1"/>
</dbReference>
<evidence type="ECO:0000259" key="7">
    <source>
        <dbReference type="PROSITE" id="PS51918"/>
    </source>
</evidence>
<dbReference type="SFLD" id="SFLDG01384">
    <property type="entry name" value="thioether_bond_formation_requi"/>
    <property type="match status" value="1"/>
</dbReference>
<accession>A0AA88ZPW9</accession>
<protein>
    <recommendedName>
        <fullName evidence="7">Radical SAM core domain-containing protein</fullName>
    </recommendedName>
</protein>
<evidence type="ECO:0000256" key="1">
    <source>
        <dbReference type="ARBA" id="ARBA00001966"/>
    </source>
</evidence>
<dbReference type="InterPro" id="IPR013785">
    <property type="entry name" value="Aldolase_TIM"/>
</dbReference>
<evidence type="ECO:0000256" key="6">
    <source>
        <dbReference type="ARBA" id="ARBA00023601"/>
    </source>
</evidence>
<keyword evidence="5" id="KW-0411">Iron-sulfur</keyword>
<dbReference type="Pfam" id="PF13186">
    <property type="entry name" value="SPASM"/>
    <property type="match status" value="1"/>
</dbReference>
<dbReference type="InterPro" id="IPR023867">
    <property type="entry name" value="Sulphatase_maturase_rSAM"/>
</dbReference>